<feature type="region of interest" description="Disordered" evidence="1">
    <location>
        <begin position="1"/>
        <end position="69"/>
    </location>
</feature>
<feature type="compositionally biased region" description="Basic and acidic residues" evidence="1">
    <location>
        <begin position="17"/>
        <end position="27"/>
    </location>
</feature>
<dbReference type="AlphaFoldDB" id="A0AAW2UJU8"/>
<reference evidence="2" key="2">
    <citation type="journal article" date="2024" name="Plant">
        <title>Genomic evolution and insights into agronomic trait innovations of Sesamum species.</title>
        <authorList>
            <person name="Miao H."/>
            <person name="Wang L."/>
            <person name="Qu L."/>
            <person name="Liu H."/>
            <person name="Sun Y."/>
            <person name="Le M."/>
            <person name="Wang Q."/>
            <person name="Wei S."/>
            <person name="Zheng Y."/>
            <person name="Lin W."/>
            <person name="Duan Y."/>
            <person name="Cao H."/>
            <person name="Xiong S."/>
            <person name="Wang X."/>
            <person name="Wei L."/>
            <person name="Li C."/>
            <person name="Ma Q."/>
            <person name="Ju M."/>
            <person name="Zhao R."/>
            <person name="Li G."/>
            <person name="Mu C."/>
            <person name="Tian Q."/>
            <person name="Mei H."/>
            <person name="Zhang T."/>
            <person name="Gao T."/>
            <person name="Zhang H."/>
        </authorList>
    </citation>
    <scope>NUCLEOTIDE SEQUENCE</scope>
    <source>
        <strain evidence="2">KEN1</strain>
    </source>
</reference>
<sequence length="166" mass="18852">MDASEKDKTPMLSAMHFKSDDQDDSRSRSRMFSTRMRSASMSIPANGLDSSEQENNLVGFTGPLKNGRQVSSVQMSGPLYISRNHEVIFQPPQTPLEQNSNEPKIDRYPSIDGMDNNEWPLDNYEAKNDRLLKSGQLGMCNDPYCTTCPTYYNVKGRQKHSRTSEF</sequence>
<name>A0AAW2UJU8_9LAMI</name>
<protein>
    <submittedName>
        <fullName evidence="2">Cyclic nucleotide-gated ion channel 20, chloroplastic</fullName>
    </submittedName>
</protein>
<organism evidence="2">
    <name type="scientific">Sesamum latifolium</name>
    <dbReference type="NCBI Taxonomy" id="2727402"/>
    <lineage>
        <taxon>Eukaryota</taxon>
        <taxon>Viridiplantae</taxon>
        <taxon>Streptophyta</taxon>
        <taxon>Embryophyta</taxon>
        <taxon>Tracheophyta</taxon>
        <taxon>Spermatophyta</taxon>
        <taxon>Magnoliopsida</taxon>
        <taxon>eudicotyledons</taxon>
        <taxon>Gunneridae</taxon>
        <taxon>Pentapetalae</taxon>
        <taxon>asterids</taxon>
        <taxon>lamiids</taxon>
        <taxon>Lamiales</taxon>
        <taxon>Pedaliaceae</taxon>
        <taxon>Sesamum</taxon>
    </lineage>
</organism>
<accession>A0AAW2UJU8</accession>
<feature type="compositionally biased region" description="Polar residues" evidence="1">
    <location>
        <begin position="48"/>
        <end position="58"/>
    </location>
</feature>
<evidence type="ECO:0000313" key="2">
    <source>
        <dbReference type="EMBL" id="KAL0417312.1"/>
    </source>
</evidence>
<proteinExistence type="predicted"/>
<evidence type="ECO:0000256" key="1">
    <source>
        <dbReference type="SAM" id="MobiDB-lite"/>
    </source>
</evidence>
<comment type="caution">
    <text evidence="2">The sequence shown here is derived from an EMBL/GenBank/DDBJ whole genome shotgun (WGS) entry which is preliminary data.</text>
</comment>
<feature type="compositionally biased region" description="Low complexity" evidence="1">
    <location>
        <begin position="30"/>
        <end position="42"/>
    </location>
</feature>
<dbReference type="EMBL" id="JACGWN010000012">
    <property type="protein sequence ID" value="KAL0417312.1"/>
    <property type="molecule type" value="Genomic_DNA"/>
</dbReference>
<feature type="region of interest" description="Disordered" evidence="1">
    <location>
        <begin position="91"/>
        <end position="113"/>
    </location>
</feature>
<reference evidence="2" key="1">
    <citation type="submission" date="2020-06" db="EMBL/GenBank/DDBJ databases">
        <authorList>
            <person name="Li T."/>
            <person name="Hu X."/>
            <person name="Zhang T."/>
            <person name="Song X."/>
            <person name="Zhang H."/>
            <person name="Dai N."/>
            <person name="Sheng W."/>
            <person name="Hou X."/>
            <person name="Wei L."/>
        </authorList>
    </citation>
    <scope>NUCLEOTIDE SEQUENCE</scope>
    <source>
        <strain evidence="2">KEN1</strain>
        <tissue evidence="2">Leaf</tissue>
    </source>
</reference>
<gene>
    <name evidence="2" type="ORF">Slati_3563100</name>
</gene>